<comment type="caution">
    <text evidence="1">The sequence shown here is derived from an EMBL/GenBank/DDBJ whole genome shotgun (WGS) entry which is preliminary data.</text>
</comment>
<name>A0ACC0VRZ9_9STRA</name>
<evidence type="ECO:0000313" key="2">
    <source>
        <dbReference type="Proteomes" id="UP001163321"/>
    </source>
</evidence>
<dbReference type="EMBL" id="CM047586">
    <property type="protein sequence ID" value="KAI9909062.1"/>
    <property type="molecule type" value="Genomic_DNA"/>
</dbReference>
<organism evidence="1 2">
    <name type="scientific">Peronosclerospora sorghi</name>
    <dbReference type="NCBI Taxonomy" id="230839"/>
    <lineage>
        <taxon>Eukaryota</taxon>
        <taxon>Sar</taxon>
        <taxon>Stramenopiles</taxon>
        <taxon>Oomycota</taxon>
        <taxon>Peronosporomycetes</taxon>
        <taxon>Peronosporales</taxon>
        <taxon>Peronosporaceae</taxon>
        <taxon>Peronosclerospora</taxon>
    </lineage>
</organism>
<evidence type="ECO:0000313" key="1">
    <source>
        <dbReference type="EMBL" id="KAI9909062.1"/>
    </source>
</evidence>
<keyword evidence="2" id="KW-1185">Reference proteome</keyword>
<sequence>MMLDNRELGFDGDLGLCDVDWEVIRFLDLHVLKHFMVTEKFLEGSKYVTISKVPAAIRMLREDLRKAVADGSRADNKESKAGAWGDLLSREKASLSSLTNHNEGAKEGEAFASVSAKGRPQICPRLFTTASRHRHLVEGNSNNISFFLLVSDDDERRPETVSKDDNNEEQQQLLYTHRTPVWSNTK</sequence>
<dbReference type="Proteomes" id="UP001163321">
    <property type="component" value="Chromosome 7"/>
</dbReference>
<gene>
    <name evidence="1" type="ORF">PsorP6_015128</name>
</gene>
<reference evidence="1 2" key="1">
    <citation type="journal article" date="2022" name="bioRxiv">
        <title>The genome of the oomycete Peronosclerospora sorghi, a cosmopolitan pathogen of maize and sorghum, is inflated with dispersed pseudogenes.</title>
        <authorList>
            <person name="Fletcher K."/>
            <person name="Martin F."/>
            <person name="Isakeit T."/>
            <person name="Cavanaugh K."/>
            <person name="Magill C."/>
            <person name="Michelmore R."/>
        </authorList>
    </citation>
    <scope>NUCLEOTIDE SEQUENCE [LARGE SCALE GENOMIC DNA]</scope>
    <source>
        <strain evidence="1">P6</strain>
    </source>
</reference>
<accession>A0ACC0VRZ9</accession>
<protein>
    <submittedName>
        <fullName evidence="1">Uncharacterized protein</fullName>
    </submittedName>
</protein>
<proteinExistence type="predicted"/>